<protein>
    <recommendedName>
        <fullName evidence="1">Bacteriophage Mu GpT domain-containing protein</fullName>
    </recommendedName>
</protein>
<reference evidence="2" key="1">
    <citation type="journal article" date="2015" name="Nature">
        <title>Complex archaea that bridge the gap between prokaryotes and eukaryotes.</title>
        <authorList>
            <person name="Spang A."/>
            <person name="Saw J.H."/>
            <person name="Jorgensen S.L."/>
            <person name="Zaremba-Niedzwiedzka K."/>
            <person name="Martijn J."/>
            <person name="Lind A.E."/>
            <person name="van Eijk R."/>
            <person name="Schleper C."/>
            <person name="Guy L."/>
            <person name="Ettema T.J."/>
        </authorList>
    </citation>
    <scope>NUCLEOTIDE SEQUENCE</scope>
</reference>
<proteinExistence type="predicted"/>
<dbReference type="InterPro" id="IPR018774">
    <property type="entry name" value="Phage_Mu_GpT"/>
</dbReference>
<evidence type="ECO:0000313" key="2">
    <source>
        <dbReference type="EMBL" id="KKM82319.1"/>
    </source>
</evidence>
<evidence type="ECO:0000259" key="1">
    <source>
        <dbReference type="Pfam" id="PF10124"/>
    </source>
</evidence>
<name>A0A0F9KJN9_9ZZZZ</name>
<dbReference type="Pfam" id="PF10124">
    <property type="entry name" value="Mu-like_gpT"/>
    <property type="match status" value="1"/>
</dbReference>
<comment type="caution">
    <text evidence="2">The sequence shown here is derived from an EMBL/GenBank/DDBJ whole genome shotgun (WGS) entry which is preliminary data.</text>
</comment>
<sequence>MAGPITTGNHPKLLWPGVAALYGVGYQEHVPEECLVLFEQNESRQSWEEDLQINAFGLAPVKPQGKPISYASHTQGPVSRYTHVTYALGFIVTMEELQDNLYEKAANSRAESLGFAMRQTRETVGANVYNRATTAGFEGGDGVVLLSASHPSGVGNWSNILTPAADLSEASLEDISIQISKAEDDQGNKIMLRGESLHIPPDLEFEAGRILKSVLQSDSANHNVNVLRQMGKFPKGVYINHYFTDIDAWFVRTNTPHGMKVYDRIKGGLEKDNDFSTKNALASVYARYSFGHSDPRGLYGSPGN</sequence>
<accession>A0A0F9KJN9</accession>
<dbReference type="EMBL" id="LAZR01007881">
    <property type="protein sequence ID" value="KKM82319.1"/>
    <property type="molecule type" value="Genomic_DNA"/>
</dbReference>
<dbReference type="AlphaFoldDB" id="A0A0F9KJN9"/>
<gene>
    <name evidence="2" type="ORF">LCGC14_1320790</name>
</gene>
<feature type="domain" description="Bacteriophage Mu GpT" evidence="1">
    <location>
        <begin position="152"/>
        <end position="223"/>
    </location>
</feature>
<organism evidence="2">
    <name type="scientific">marine sediment metagenome</name>
    <dbReference type="NCBI Taxonomy" id="412755"/>
    <lineage>
        <taxon>unclassified sequences</taxon>
        <taxon>metagenomes</taxon>
        <taxon>ecological metagenomes</taxon>
    </lineage>
</organism>